<feature type="domain" description="Tail sheath protein subtilisin-like" evidence="2">
    <location>
        <begin position="100"/>
        <end position="261"/>
    </location>
</feature>
<keyword evidence="5" id="KW-1185">Reference proteome</keyword>
<reference evidence="4 5" key="2">
    <citation type="submission" date="2020-01" db="EMBL/GenBank/DDBJ databases">
        <title>Clostridiaceae sp. nov. isolated from the gut of human by culturomics.</title>
        <authorList>
            <person name="Chang Y."/>
        </authorList>
    </citation>
    <scope>NUCLEOTIDE SEQUENCE [LARGE SCALE GENOMIC DNA]</scope>
    <source>
        <strain evidence="4 5">DONG20-135</strain>
    </source>
</reference>
<dbReference type="Pfam" id="PF04984">
    <property type="entry name" value="Phage_sheath_1"/>
    <property type="match status" value="1"/>
</dbReference>
<dbReference type="InterPro" id="IPR020287">
    <property type="entry name" value="Tail_sheath_C"/>
</dbReference>
<dbReference type="Pfam" id="PF17482">
    <property type="entry name" value="Phage_sheath_1C"/>
    <property type="match status" value="1"/>
</dbReference>
<dbReference type="EMBL" id="WUUQ01000001">
    <property type="protein sequence ID" value="MXQ72966.1"/>
    <property type="molecule type" value="Genomic_DNA"/>
</dbReference>
<evidence type="ECO:0000313" key="4">
    <source>
        <dbReference type="EMBL" id="MXQ72966.1"/>
    </source>
</evidence>
<dbReference type="Proteomes" id="UP000434036">
    <property type="component" value="Unassembled WGS sequence"/>
</dbReference>
<dbReference type="AlphaFoldDB" id="A0A6N8U467"/>
<evidence type="ECO:0000259" key="2">
    <source>
        <dbReference type="Pfam" id="PF04984"/>
    </source>
</evidence>
<feature type="domain" description="Tail sheath protein C-terminal" evidence="3">
    <location>
        <begin position="263"/>
        <end position="369"/>
    </location>
</feature>
<organism evidence="4 5">
    <name type="scientific">Copranaerobaculum intestinale</name>
    <dbReference type="NCBI Taxonomy" id="2692629"/>
    <lineage>
        <taxon>Bacteria</taxon>
        <taxon>Bacillati</taxon>
        <taxon>Bacillota</taxon>
        <taxon>Erysipelotrichia</taxon>
        <taxon>Erysipelotrichales</taxon>
        <taxon>Erysipelotrichaceae</taxon>
        <taxon>Copranaerobaculum</taxon>
    </lineage>
</organism>
<comment type="caution">
    <text evidence="4">The sequence shown here is derived from an EMBL/GenBank/DDBJ whole genome shotgun (WGS) entry which is preliminary data.</text>
</comment>
<dbReference type="InterPro" id="IPR052042">
    <property type="entry name" value="Tail_sheath_structural"/>
</dbReference>
<dbReference type="RefSeq" id="WP_160624400.1">
    <property type="nucleotide sequence ID" value="NZ_WUUQ01000001.1"/>
</dbReference>
<evidence type="ECO:0000259" key="3">
    <source>
        <dbReference type="Pfam" id="PF17482"/>
    </source>
</evidence>
<dbReference type="InterPro" id="IPR035089">
    <property type="entry name" value="Phage_sheath_subtilisin"/>
</dbReference>
<dbReference type="PANTHER" id="PTHR35861">
    <property type="match status" value="1"/>
</dbReference>
<dbReference type="PANTHER" id="PTHR35861:SF1">
    <property type="entry name" value="PHAGE TAIL SHEATH PROTEIN"/>
    <property type="match status" value="1"/>
</dbReference>
<proteinExistence type="inferred from homology"/>
<evidence type="ECO:0008006" key="6">
    <source>
        <dbReference type="Google" id="ProtNLM"/>
    </source>
</evidence>
<dbReference type="Gene3D" id="3.40.50.11780">
    <property type="match status" value="1"/>
</dbReference>
<evidence type="ECO:0000313" key="5">
    <source>
        <dbReference type="Proteomes" id="UP000434036"/>
    </source>
</evidence>
<evidence type="ECO:0000256" key="1">
    <source>
        <dbReference type="ARBA" id="ARBA00008005"/>
    </source>
</evidence>
<sequence>MQNYEVPEIDEIQLSKIEDVNISAAGFIGYASRGPIEGQPTRLTSISQFTRIYGEPLGTDFEYRFLYYAVEMFFYNGGDVCYVMRVEGEPNPDTFLGTYKPDGHSTGLAAFQDIEEVTQLTMPGVTIPTVLDGLISYCEKRNCFAIIDAPVDMKTAAALLTYRNHFDSSNAAIYHPWLLMFDHLLKKYNYMPPSGAIAGIYALTDNTRGFYKAPANETIRSCTDLSVSFNAADQDKLNPKGINLIRAFPRRGCLVWGARTMSSQSDFKYINIQRLLIYLQKVIQKFTKWALHLPNDEQLWQRLTSTIQLILTEVWRNGALTGASPGEAFYVMIGRSTMTDDDIQNGRIVIQIGVAPMRPGEFIIFQITLQQ</sequence>
<reference evidence="4 5" key="1">
    <citation type="submission" date="2019-12" db="EMBL/GenBank/DDBJ databases">
        <authorList>
            <person name="Yang R."/>
        </authorList>
    </citation>
    <scope>NUCLEOTIDE SEQUENCE [LARGE SCALE GENOMIC DNA]</scope>
    <source>
        <strain evidence="4 5">DONG20-135</strain>
    </source>
</reference>
<gene>
    <name evidence="4" type="ORF">GSF08_03315</name>
</gene>
<name>A0A6N8U467_9FIRM</name>
<protein>
    <recommendedName>
        <fullName evidence="6">Phage tail sheath family protein</fullName>
    </recommendedName>
</protein>
<comment type="similarity">
    <text evidence="1">Belongs to the myoviridae tail sheath protein family.</text>
</comment>
<accession>A0A6N8U467</accession>